<dbReference type="InParanoid" id="A0A2H3EUH9"/>
<dbReference type="OrthoDB" id="2535105at2759"/>
<dbReference type="AlphaFoldDB" id="A0A2H3EUH9"/>
<dbReference type="OMA" id="YRCRSLG"/>
<keyword evidence="2" id="KW-1133">Transmembrane helix</keyword>
<keyword evidence="2" id="KW-0812">Transmembrane</keyword>
<evidence type="ECO:0000313" key="4">
    <source>
        <dbReference type="EMBL" id="PBL04038.1"/>
    </source>
</evidence>
<feature type="domain" description="DUF6534" evidence="3">
    <location>
        <begin position="228"/>
        <end position="314"/>
    </location>
</feature>
<dbReference type="Proteomes" id="UP000217790">
    <property type="component" value="Unassembled WGS sequence"/>
</dbReference>
<feature type="transmembrane region" description="Helical" evidence="2">
    <location>
        <begin position="96"/>
        <end position="121"/>
    </location>
</feature>
<dbReference type="PANTHER" id="PTHR40465">
    <property type="entry name" value="CHROMOSOME 1, WHOLE GENOME SHOTGUN SEQUENCE"/>
    <property type="match status" value="1"/>
</dbReference>
<dbReference type="PANTHER" id="PTHR40465:SF1">
    <property type="entry name" value="DUF6534 DOMAIN-CONTAINING PROTEIN"/>
    <property type="match status" value="1"/>
</dbReference>
<feature type="transmembrane region" description="Helical" evidence="2">
    <location>
        <begin position="290"/>
        <end position="310"/>
    </location>
</feature>
<dbReference type="Pfam" id="PF20152">
    <property type="entry name" value="DUF6534"/>
    <property type="match status" value="1"/>
</dbReference>
<dbReference type="EMBL" id="KZ293644">
    <property type="protein sequence ID" value="PBL04038.1"/>
    <property type="molecule type" value="Genomic_DNA"/>
</dbReference>
<feature type="transmembrane region" description="Helical" evidence="2">
    <location>
        <begin position="175"/>
        <end position="202"/>
    </location>
</feature>
<feature type="region of interest" description="Disordered" evidence="1">
    <location>
        <begin position="322"/>
        <end position="365"/>
    </location>
</feature>
<feature type="transmembrane region" description="Helical" evidence="2">
    <location>
        <begin position="59"/>
        <end position="84"/>
    </location>
</feature>
<feature type="transmembrane region" description="Helical" evidence="2">
    <location>
        <begin position="141"/>
        <end position="163"/>
    </location>
</feature>
<organism evidence="4 5">
    <name type="scientific">Armillaria gallica</name>
    <name type="common">Bulbous honey fungus</name>
    <name type="synonym">Armillaria bulbosa</name>
    <dbReference type="NCBI Taxonomy" id="47427"/>
    <lineage>
        <taxon>Eukaryota</taxon>
        <taxon>Fungi</taxon>
        <taxon>Dikarya</taxon>
        <taxon>Basidiomycota</taxon>
        <taxon>Agaricomycotina</taxon>
        <taxon>Agaricomycetes</taxon>
        <taxon>Agaricomycetidae</taxon>
        <taxon>Agaricales</taxon>
        <taxon>Marasmiineae</taxon>
        <taxon>Physalacriaceae</taxon>
        <taxon>Armillaria</taxon>
    </lineage>
</organism>
<evidence type="ECO:0000313" key="5">
    <source>
        <dbReference type="Proteomes" id="UP000217790"/>
    </source>
</evidence>
<accession>A0A2H3EUH9</accession>
<dbReference type="STRING" id="47427.A0A2H3EUH9"/>
<protein>
    <recommendedName>
        <fullName evidence="3">DUF6534 domain-containing protein</fullName>
    </recommendedName>
</protein>
<gene>
    <name evidence="4" type="ORF">ARMGADRAFT_1004706</name>
</gene>
<sequence length="365" mass="39947">MFDHTPVIRLPQWNNEEKCLQTITSAFYQSVYTVNFKIMASVPAGQPTKLPAFDNSLGALYIGSSLATVLYGVICVQTFLYVTSNRTRYDSWAMKLLVFILLGLDTTQQCLMLAGMYRFLITDYANPAALSTGGPSSGLALATYDEAIVAICSILLVQLFFCWRVWTFSASSLHLFIRIAIIAISVALAFLNFASYICLSIFGFRHHFFADNSPDFTVSWKVSASSGIAFDVIMTIAMTLSLYRCRSLGMKRSNHVIVILILLTVNTNLVTTLISIGALVTYLVLPNATIYGGLYLLLSKSYLNSFLAILNSRDFLREKMDNHSQSGQSSIPDFAGPSTTDGASIAGEQFESSLTPAVGSSTSKA</sequence>
<evidence type="ECO:0000256" key="2">
    <source>
        <dbReference type="SAM" id="Phobius"/>
    </source>
</evidence>
<keyword evidence="5" id="KW-1185">Reference proteome</keyword>
<feature type="compositionally biased region" description="Polar residues" evidence="1">
    <location>
        <begin position="350"/>
        <end position="365"/>
    </location>
</feature>
<feature type="transmembrane region" description="Helical" evidence="2">
    <location>
        <begin position="255"/>
        <end position="284"/>
    </location>
</feature>
<feature type="compositionally biased region" description="Polar residues" evidence="1">
    <location>
        <begin position="323"/>
        <end position="342"/>
    </location>
</feature>
<reference evidence="5" key="1">
    <citation type="journal article" date="2017" name="Nat. Ecol. Evol.">
        <title>Genome expansion and lineage-specific genetic innovations in the forest pathogenic fungi Armillaria.</title>
        <authorList>
            <person name="Sipos G."/>
            <person name="Prasanna A.N."/>
            <person name="Walter M.C."/>
            <person name="O'Connor E."/>
            <person name="Balint B."/>
            <person name="Krizsan K."/>
            <person name="Kiss B."/>
            <person name="Hess J."/>
            <person name="Varga T."/>
            <person name="Slot J."/>
            <person name="Riley R."/>
            <person name="Boka B."/>
            <person name="Rigling D."/>
            <person name="Barry K."/>
            <person name="Lee J."/>
            <person name="Mihaltcheva S."/>
            <person name="LaButti K."/>
            <person name="Lipzen A."/>
            <person name="Waldron R."/>
            <person name="Moloney N.M."/>
            <person name="Sperisen C."/>
            <person name="Kredics L."/>
            <person name="Vagvoelgyi C."/>
            <person name="Patrignani A."/>
            <person name="Fitzpatrick D."/>
            <person name="Nagy I."/>
            <person name="Doyle S."/>
            <person name="Anderson J.B."/>
            <person name="Grigoriev I.V."/>
            <person name="Gueldener U."/>
            <person name="Muensterkoetter M."/>
            <person name="Nagy L.G."/>
        </authorList>
    </citation>
    <scope>NUCLEOTIDE SEQUENCE [LARGE SCALE GENOMIC DNA]</scope>
    <source>
        <strain evidence="5">Ar21-2</strain>
    </source>
</reference>
<dbReference type="InterPro" id="IPR045339">
    <property type="entry name" value="DUF6534"/>
</dbReference>
<evidence type="ECO:0000256" key="1">
    <source>
        <dbReference type="SAM" id="MobiDB-lite"/>
    </source>
</evidence>
<feature type="transmembrane region" description="Helical" evidence="2">
    <location>
        <begin position="222"/>
        <end position="243"/>
    </location>
</feature>
<keyword evidence="2" id="KW-0472">Membrane</keyword>
<name>A0A2H3EUH9_ARMGA</name>
<evidence type="ECO:0000259" key="3">
    <source>
        <dbReference type="Pfam" id="PF20152"/>
    </source>
</evidence>
<proteinExistence type="predicted"/>